<evidence type="ECO:0000313" key="4">
    <source>
        <dbReference type="Proteomes" id="UP000649617"/>
    </source>
</evidence>
<dbReference type="InterPro" id="IPR005046">
    <property type="entry name" value="DUF285"/>
</dbReference>
<accession>A0A812QIM2</accession>
<keyword evidence="4" id="KW-1185">Reference proteome</keyword>
<sequence length="419" mass="47002">MSFVFSNMTHFNANIGSWNTSAVKTMKGLFSGAESFNKFIGSWNTSAVTDMNLGKFPAYNRLGCQVCEFGTYAGLLFEDRCIWWHLPLIALGIAAFMVALRFVAARRIQGFLAGSAAHASPRTKYCFSWSCAMTTRSMDYLLSDSFGGLAGKRTGKVDPTFIDMKSAFWLAEDPIGKDLICPRDGRPGVALVDWIPRRARRQQTHFMSWTWRYSLGQVRSALKMYQDTRGNSEPVFFYMCFFVNNQYRIIVEATTTGSADLEQVFEKNLTRIGRMVAILDSWQEPVYLSRIWTVYEQFVASKLDIQVMFTMPESSAACLRETVTKGGSGIQEITSSLSCVDSERAVAWNPEDEVKVKSLIQETVGFGHVNRHVTKVMITWVGEVIKAHIQDLIDAAHGVPRSRPSSSQHVDDLITGVDL</sequence>
<feature type="region of interest" description="Disordered" evidence="1">
    <location>
        <begin position="398"/>
        <end position="419"/>
    </location>
</feature>
<name>A0A812QIM2_SYMPI</name>
<organism evidence="3 4">
    <name type="scientific">Symbiodinium pilosum</name>
    <name type="common">Dinoflagellate</name>
    <dbReference type="NCBI Taxonomy" id="2952"/>
    <lineage>
        <taxon>Eukaryota</taxon>
        <taxon>Sar</taxon>
        <taxon>Alveolata</taxon>
        <taxon>Dinophyceae</taxon>
        <taxon>Suessiales</taxon>
        <taxon>Symbiodiniaceae</taxon>
        <taxon>Symbiodinium</taxon>
    </lineage>
</organism>
<evidence type="ECO:0000313" key="3">
    <source>
        <dbReference type="EMBL" id="CAE7378778.1"/>
    </source>
</evidence>
<reference evidence="3" key="1">
    <citation type="submission" date="2021-02" db="EMBL/GenBank/DDBJ databases">
        <authorList>
            <person name="Dougan E. K."/>
            <person name="Rhodes N."/>
            <person name="Thang M."/>
            <person name="Chan C."/>
        </authorList>
    </citation>
    <scope>NUCLEOTIDE SEQUENCE</scope>
</reference>
<dbReference type="Proteomes" id="UP000649617">
    <property type="component" value="Unassembled WGS sequence"/>
</dbReference>
<keyword evidence="2" id="KW-0472">Membrane</keyword>
<protein>
    <submittedName>
        <fullName evidence="3">BGLU42 protein</fullName>
    </submittedName>
</protein>
<comment type="caution">
    <text evidence="3">The sequence shown here is derived from an EMBL/GenBank/DDBJ whole genome shotgun (WGS) entry which is preliminary data.</text>
</comment>
<proteinExistence type="predicted"/>
<gene>
    <name evidence="3" type="primary">BGLU42</name>
    <name evidence="3" type="ORF">SPIL2461_LOCUS9215</name>
</gene>
<evidence type="ECO:0000256" key="1">
    <source>
        <dbReference type="SAM" id="MobiDB-lite"/>
    </source>
</evidence>
<evidence type="ECO:0000256" key="2">
    <source>
        <dbReference type="SAM" id="Phobius"/>
    </source>
</evidence>
<dbReference type="OrthoDB" id="435333at2759"/>
<dbReference type="EMBL" id="CAJNIZ010015891">
    <property type="protein sequence ID" value="CAE7378778.1"/>
    <property type="molecule type" value="Genomic_DNA"/>
</dbReference>
<keyword evidence="2" id="KW-0812">Transmembrane</keyword>
<feature type="transmembrane region" description="Helical" evidence="2">
    <location>
        <begin position="82"/>
        <end position="103"/>
    </location>
</feature>
<dbReference type="Pfam" id="PF03382">
    <property type="entry name" value="DUF285"/>
    <property type="match status" value="1"/>
</dbReference>
<keyword evidence="2" id="KW-1133">Transmembrane helix</keyword>
<dbReference type="AlphaFoldDB" id="A0A812QIM2"/>